<feature type="transmembrane region" description="Helical" evidence="14">
    <location>
        <begin position="159"/>
        <end position="181"/>
    </location>
</feature>
<comment type="subcellular location">
    <subcellularLocation>
        <location evidence="2">Cell membrane</location>
        <topology evidence="2">Multi-pass membrane protein</topology>
    </subcellularLocation>
</comment>
<dbReference type="InterPro" id="IPR036890">
    <property type="entry name" value="HATPase_C_sf"/>
</dbReference>
<evidence type="ECO:0000256" key="13">
    <source>
        <dbReference type="ARBA" id="ARBA00023136"/>
    </source>
</evidence>
<keyword evidence="17" id="KW-1185">Reference proteome</keyword>
<evidence type="ECO:0000256" key="6">
    <source>
        <dbReference type="ARBA" id="ARBA00022679"/>
    </source>
</evidence>
<keyword evidence="4" id="KW-1003">Cell membrane</keyword>
<evidence type="ECO:0000256" key="10">
    <source>
        <dbReference type="ARBA" id="ARBA00022840"/>
    </source>
</evidence>
<keyword evidence="13 14" id="KW-0472">Membrane</keyword>
<evidence type="ECO:0000256" key="14">
    <source>
        <dbReference type="SAM" id="Phobius"/>
    </source>
</evidence>
<proteinExistence type="predicted"/>
<keyword evidence="5" id="KW-0597">Phosphoprotein</keyword>
<keyword evidence="11 14" id="KW-1133">Transmembrane helix</keyword>
<evidence type="ECO:0000256" key="11">
    <source>
        <dbReference type="ARBA" id="ARBA00022989"/>
    </source>
</evidence>
<name>A0ABU9DHC2_9BACL</name>
<evidence type="ECO:0000256" key="7">
    <source>
        <dbReference type="ARBA" id="ARBA00022692"/>
    </source>
</evidence>
<organism evidence="16 17">
    <name type="scientific">Paenibacillus filicis</name>
    <dbReference type="NCBI Taxonomy" id="669464"/>
    <lineage>
        <taxon>Bacteria</taxon>
        <taxon>Bacillati</taxon>
        <taxon>Bacillota</taxon>
        <taxon>Bacilli</taxon>
        <taxon>Bacillales</taxon>
        <taxon>Paenibacillaceae</taxon>
        <taxon>Paenibacillus</taxon>
    </lineage>
</organism>
<feature type="domain" description="Histidine kinase" evidence="15">
    <location>
        <begin position="205"/>
        <end position="409"/>
    </location>
</feature>
<evidence type="ECO:0000259" key="15">
    <source>
        <dbReference type="PROSITE" id="PS50109"/>
    </source>
</evidence>
<dbReference type="Gene3D" id="1.10.287.130">
    <property type="match status" value="1"/>
</dbReference>
<evidence type="ECO:0000256" key="9">
    <source>
        <dbReference type="ARBA" id="ARBA00022777"/>
    </source>
</evidence>
<dbReference type="InterPro" id="IPR004358">
    <property type="entry name" value="Sig_transdc_His_kin-like_C"/>
</dbReference>
<feature type="transmembrane region" description="Helical" evidence="14">
    <location>
        <begin position="36"/>
        <end position="56"/>
    </location>
</feature>
<gene>
    <name evidence="16" type="ORF">WMW72_07015</name>
</gene>
<keyword evidence="7 14" id="KW-0812">Transmembrane</keyword>
<dbReference type="Gene3D" id="3.30.565.10">
    <property type="entry name" value="Histidine kinase-like ATPase, C-terminal domain"/>
    <property type="match status" value="1"/>
</dbReference>
<feature type="transmembrane region" description="Helical" evidence="14">
    <location>
        <begin position="68"/>
        <end position="91"/>
    </location>
</feature>
<evidence type="ECO:0000256" key="4">
    <source>
        <dbReference type="ARBA" id="ARBA00022475"/>
    </source>
</evidence>
<comment type="caution">
    <text evidence="16">The sequence shown here is derived from an EMBL/GenBank/DDBJ whole genome shotgun (WGS) entry which is preliminary data.</text>
</comment>
<dbReference type="SMART" id="SM00388">
    <property type="entry name" value="HisKA"/>
    <property type="match status" value="1"/>
</dbReference>
<evidence type="ECO:0000256" key="8">
    <source>
        <dbReference type="ARBA" id="ARBA00022741"/>
    </source>
</evidence>
<feature type="transmembrane region" description="Helical" evidence="14">
    <location>
        <begin position="128"/>
        <end position="147"/>
    </location>
</feature>
<evidence type="ECO:0000313" key="16">
    <source>
        <dbReference type="EMBL" id="MEK8127666.1"/>
    </source>
</evidence>
<dbReference type="PROSITE" id="PS50109">
    <property type="entry name" value="HIS_KIN"/>
    <property type="match status" value="1"/>
</dbReference>
<dbReference type="CDD" id="cd00082">
    <property type="entry name" value="HisKA"/>
    <property type="match status" value="1"/>
</dbReference>
<dbReference type="PANTHER" id="PTHR43065">
    <property type="entry name" value="SENSOR HISTIDINE KINASE"/>
    <property type="match status" value="1"/>
</dbReference>
<evidence type="ECO:0000256" key="2">
    <source>
        <dbReference type="ARBA" id="ARBA00004651"/>
    </source>
</evidence>
<keyword evidence="10 16" id="KW-0067">ATP-binding</keyword>
<evidence type="ECO:0000256" key="12">
    <source>
        <dbReference type="ARBA" id="ARBA00023012"/>
    </source>
</evidence>
<keyword evidence="6" id="KW-0808">Transferase</keyword>
<dbReference type="GO" id="GO:0005524">
    <property type="term" value="F:ATP binding"/>
    <property type="evidence" value="ECO:0007669"/>
    <property type="project" value="UniProtKB-KW"/>
</dbReference>
<dbReference type="SUPFAM" id="SSF55874">
    <property type="entry name" value="ATPase domain of HSP90 chaperone/DNA topoisomerase II/histidine kinase"/>
    <property type="match status" value="1"/>
</dbReference>
<dbReference type="RefSeq" id="WP_341414720.1">
    <property type="nucleotide sequence ID" value="NZ_JBBPCC010000003.1"/>
</dbReference>
<comment type="catalytic activity">
    <reaction evidence="1">
        <text>ATP + protein L-histidine = ADP + protein N-phospho-L-histidine.</text>
        <dbReference type="EC" id="2.7.13.3"/>
    </reaction>
</comment>
<evidence type="ECO:0000256" key="1">
    <source>
        <dbReference type="ARBA" id="ARBA00000085"/>
    </source>
</evidence>
<dbReference type="InterPro" id="IPR005467">
    <property type="entry name" value="His_kinase_dom"/>
</dbReference>
<keyword evidence="8" id="KW-0547">Nucleotide-binding</keyword>
<dbReference type="InterPro" id="IPR003661">
    <property type="entry name" value="HisK_dim/P_dom"/>
</dbReference>
<dbReference type="EC" id="2.7.13.3" evidence="3"/>
<accession>A0ABU9DHC2</accession>
<dbReference type="Proteomes" id="UP001469365">
    <property type="component" value="Unassembled WGS sequence"/>
</dbReference>
<dbReference type="InterPro" id="IPR036097">
    <property type="entry name" value="HisK_dim/P_sf"/>
</dbReference>
<dbReference type="SUPFAM" id="SSF47384">
    <property type="entry name" value="Homodimeric domain of signal transducing histidine kinase"/>
    <property type="match status" value="1"/>
</dbReference>
<dbReference type="SMART" id="SM00387">
    <property type="entry name" value="HATPase_c"/>
    <property type="match status" value="1"/>
</dbReference>
<dbReference type="PANTHER" id="PTHR43065:SF46">
    <property type="entry name" value="C4-DICARBOXYLATE TRANSPORT SENSOR PROTEIN DCTB"/>
    <property type="match status" value="1"/>
</dbReference>
<dbReference type="EMBL" id="JBBPCC010000003">
    <property type="protein sequence ID" value="MEK8127666.1"/>
    <property type="molecule type" value="Genomic_DNA"/>
</dbReference>
<dbReference type="Pfam" id="PF02518">
    <property type="entry name" value="HATPase_c"/>
    <property type="match status" value="1"/>
</dbReference>
<feature type="transmembrane region" description="Helical" evidence="14">
    <location>
        <begin position="97"/>
        <end position="116"/>
    </location>
</feature>
<sequence length="411" mass="45122">MKDLLLDVLSILFPILFYQFASLTKWIPTGSWKDRIGLGVVCGIAIISTMLFPDTISDDISGDLRNIPLILSVLYGGYMSGIVSFLCLLLVRGWMDVEGLMLAIFTAVTVLALSSLFRPRFANRLPAWRFIIAISLSSVSSVISWYISSPQDSLLEMTFIQIALIHLAAMCMAAFLIEVTLQTKRLQEQVMSSEKMNLASQLASSVAHEIGTPLTVVKGFLQLAAGSSEGKHKMYLETSLAELGRAEYVINDFLNYAKPQLEKPDTLSVADLFEQIQHSVSSLACLHQVEVVIEVTEKLWIQADPFKVRQALVNILKNSIEASIAGGKVSLRACRESDRVHIQVSDAGEGMTTEQLTRLGTPFYSTKNNGTGLGLMVAFRIIQAIGGHVEYTSKQGKGTDAIISLPMVREP</sequence>
<evidence type="ECO:0000313" key="17">
    <source>
        <dbReference type="Proteomes" id="UP001469365"/>
    </source>
</evidence>
<feature type="transmembrane region" description="Helical" evidence="14">
    <location>
        <begin position="5"/>
        <end position="24"/>
    </location>
</feature>
<reference evidence="16 17" key="1">
    <citation type="submission" date="2024-04" db="EMBL/GenBank/DDBJ databases">
        <title>draft genome sequnece of Paenibacillus filicis.</title>
        <authorList>
            <person name="Kim D.-U."/>
        </authorList>
    </citation>
    <scope>NUCLEOTIDE SEQUENCE [LARGE SCALE GENOMIC DNA]</scope>
    <source>
        <strain evidence="16 17">KACC14197</strain>
    </source>
</reference>
<dbReference type="Pfam" id="PF00512">
    <property type="entry name" value="HisKA"/>
    <property type="match status" value="1"/>
</dbReference>
<protein>
    <recommendedName>
        <fullName evidence="3">histidine kinase</fullName>
        <ecNumber evidence="3">2.7.13.3</ecNumber>
    </recommendedName>
</protein>
<dbReference type="PRINTS" id="PR00344">
    <property type="entry name" value="BCTRLSENSOR"/>
</dbReference>
<keyword evidence="9" id="KW-0418">Kinase</keyword>
<evidence type="ECO:0000256" key="3">
    <source>
        <dbReference type="ARBA" id="ARBA00012438"/>
    </source>
</evidence>
<dbReference type="InterPro" id="IPR011620">
    <property type="entry name" value="Sig_transdc_His_kinase_LytS_TM"/>
</dbReference>
<dbReference type="Pfam" id="PF07694">
    <property type="entry name" value="5TM-5TMR_LYT"/>
    <property type="match status" value="1"/>
</dbReference>
<evidence type="ECO:0000256" key="5">
    <source>
        <dbReference type="ARBA" id="ARBA00022553"/>
    </source>
</evidence>
<dbReference type="InterPro" id="IPR003594">
    <property type="entry name" value="HATPase_dom"/>
</dbReference>
<keyword evidence="12" id="KW-0902">Two-component regulatory system</keyword>